<sequence>MYVQTVSVAVSAILTSSLVQNRTSSRIWNQWELDSAPFLSAGSRGPRMSSSRQPCQADRYPSFFEYDASRANPQLHRYVPYQ</sequence>
<dbReference type="RefSeq" id="XP_012189463.1">
    <property type="nucleotide sequence ID" value="XM_012334073.1"/>
</dbReference>
<dbReference type="HOGENOM" id="CLU_2559283_0_0_1"/>
<dbReference type="GeneID" id="24108742"/>
<organism evidence="1 2">
    <name type="scientific">Pseudozyma hubeiensis (strain SY62)</name>
    <name type="common">Yeast</name>
    <dbReference type="NCBI Taxonomy" id="1305764"/>
    <lineage>
        <taxon>Eukaryota</taxon>
        <taxon>Fungi</taxon>
        <taxon>Dikarya</taxon>
        <taxon>Basidiomycota</taxon>
        <taxon>Ustilaginomycotina</taxon>
        <taxon>Ustilaginomycetes</taxon>
        <taxon>Ustilaginales</taxon>
        <taxon>Ustilaginaceae</taxon>
        <taxon>Pseudozyma</taxon>
    </lineage>
</organism>
<reference evidence="2" key="1">
    <citation type="journal article" date="2013" name="Genome Announc.">
        <title>Draft genome sequence of the basidiomycetous yeast-like fungus Pseudozyma hubeiensis SY62, which produces an abundant amount of the biosurfactant mannosylerythritol lipids.</title>
        <authorList>
            <person name="Konishi M."/>
            <person name="Hatada Y."/>
            <person name="Horiuchi J."/>
        </authorList>
    </citation>
    <scope>NUCLEOTIDE SEQUENCE [LARGE SCALE GENOMIC DNA]</scope>
    <source>
        <strain evidence="2">SY62</strain>
    </source>
</reference>
<dbReference type="EMBL" id="DF238799">
    <property type="protein sequence ID" value="GAC95876.1"/>
    <property type="molecule type" value="Genomic_DNA"/>
</dbReference>
<gene>
    <name evidence="1" type="ORF">PHSY_003454</name>
</gene>
<name>R9P3G0_PSEHS</name>
<dbReference type="Proteomes" id="UP000014071">
    <property type="component" value="Unassembled WGS sequence"/>
</dbReference>
<dbReference type="AlphaFoldDB" id="R9P3G0"/>
<evidence type="ECO:0000313" key="2">
    <source>
        <dbReference type="Proteomes" id="UP000014071"/>
    </source>
</evidence>
<keyword evidence="2" id="KW-1185">Reference proteome</keyword>
<accession>R9P3G0</accession>
<proteinExistence type="predicted"/>
<protein>
    <submittedName>
        <fullName evidence="1">Uncharacterized protein</fullName>
    </submittedName>
</protein>
<evidence type="ECO:0000313" key="1">
    <source>
        <dbReference type="EMBL" id="GAC95876.1"/>
    </source>
</evidence>